<reference evidence="1 2" key="1">
    <citation type="journal article" date="2013" name="Genome Announc.">
        <title>Genome Sequence of Novosphingobium lindaniclasticum LE124T, Isolated from a Hexachlorocyclohexane Dumpsite.</title>
        <authorList>
            <person name="Saxena A."/>
            <person name="Nayyar N."/>
            <person name="Sangwan N."/>
            <person name="Kumari R."/>
            <person name="Khurana J.P."/>
            <person name="Lal R."/>
        </authorList>
    </citation>
    <scope>NUCLEOTIDE SEQUENCE [LARGE SCALE GENOMIC DNA]</scope>
    <source>
        <strain evidence="1 2">LE124</strain>
    </source>
</reference>
<dbReference type="RefSeq" id="WP_021232033.1">
    <property type="nucleotide sequence ID" value="NZ_ATHL01000001.1"/>
</dbReference>
<dbReference type="OrthoDB" id="7405733at2"/>
<evidence type="ECO:0000313" key="2">
    <source>
        <dbReference type="Proteomes" id="UP000015527"/>
    </source>
</evidence>
<sequence length="384" mass="42181">MFTQLLIALAQAVTSAPASPSDIIVIGRRAEQALALCLSRNCSPAEEVEASLQASVEQFADGRYRDARTTLQSAIRRNRDHAGELPGPVSSLYATLATVAEHEGDTGLWLSSARNNVLVLRRYLGEAHSATLKQEFAFADSMVGLGRPNDADAIYRKVQQVAAQHGLNKLESGAVFRRAWVALISGRDKEALRLADESVVIAGENDRLMVELRDIVRMQIAVRRGNEDAVDALATRLRQSATQAPRLLFAPAVEDINPVRSSLQRQPKHDSGVRFADVGYWVRPDGRTAEAEVLRTSGLGQWEPGILRQVQARRYIPLEVEPGHPGVYRIDRFTVRGNMGVPTGSRIRQRMGNLSVHVVDLTETDEMSAARHQRAEEAKAKDGA</sequence>
<dbReference type="InterPro" id="IPR011990">
    <property type="entry name" value="TPR-like_helical_dom_sf"/>
</dbReference>
<name>T0HTP0_9SPHN</name>
<dbReference type="AlphaFoldDB" id="T0HTP0"/>
<proteinExistence type="predicted"/>
<gene>
    <name evidence="1" type="ORF">L284_00150</name>
</gene>
<accession>T0HTP0</accession>
<comment type="caution">
    <text evidence="1">The sequence shown here is derived from an EMBL/GenBank/DDBJ whole genome shotgun (WGS) entry which is preliminary data.</text>
</comment>
<dbReference type="PATRIC" id="fig|1096930.3.peg.29"/>
<protein>
    <submittedName>
        <fullName evidence="1">Uncharacterized protein</fullName>
    </submittedName>
</protein>
<dbReference type="SUPFAM" id="SSF48452">
    <property type="entry name" value="TPR-like"/>
    <property type="match status" value="1"/>
</dbReference>
<evidence type="ECO:0000313" key="1">
    <source>
        <dbReference type="EMBL" id="EQB19731.1"/>
    </source>
</evidence>
<dbReference type="EMBL" id="ATHL01000001">
    <property type="protein sequence ID" value="EQB19731.1"/>
    <property type="molecule type" value="Genomic_DNA"/>
</dbReference>
<keyword evidence="2" id="KW-1185">Reference proteome</keyword>
<dbReference type="eggNOG" id="ENOG5031BFJ">
    <property type="taxonomic scope" value="Bacteria"/>
</dbReference>
<organism evidence="1 2">
    <name type="scientific">Novosphingobium lindaniclasticum LE124</name>
    <dbReference type="NCBI Taxonomy" id="1096930"/>
    <lineage>
        <taxon>Bacteria</taxon>
        <taxon>Pseudomonadati</taxon>
        <taxon>Pseudomonadota</taxon>
        <taxon>Alphaproteobacteria</taxon>
        <taxon>Sphingomonadales</taxon>
        <taxon>Sphingomonadaceae</taxon>
        <taxon>Novosphingobium</taxon>
    </lineage>
</organism>
<dbReference type="Gene3D" id="1.25.40.10">
    <property type="entry name" value="Tetratricopeptide repeat domain"/>
    <property type="match status" value="1"/>
</dbReference>
<dbReference type="Proteomes" id="UP000015527">
    <property type="component" value="Unassembled WGS sequence"/>
</dbReference>